<feature type="compositionally biased region" description="Basic and acidic residues" evidence="9">
    <location>
        <begin position="467"/>
        <end position="481"/>
    </location>
</feature>
<keyword evidence="8 10" id="KW-0472">Membrane</keyword>
<evidence type="ECO:0000256" key="9">
    <source>
        <dbReference type="SAM" id="MobiDB-lite"/>
    </source>
</evidence>
<dbReference type="FunFam" id="1.20.1560.10:FF:000013">
    <property type="entry name" value="ABC transporter C family member 2"/>
    <property type="match status" value="1"/>
</dbReference>
<dbReference type="FunFam" id="3.40.50.300:FF:001751">
    <property type="entry name" value="ABC bile acid transporter"/>
    <property type="match status" value="1"/>
</dbReference>
<feature type="region of interest" description="Disordered" evidence="9">
    <location>
        <begin position="1418"/>
        <end position="1440"/>
    </location>
</feature>
<dbReference type="PROSITE" id="PS50893">
    <property type="entry name" value="ABC_TRANSPORTER_2"/>
    <property type="match status" value="2"/>
</dbReference>
<dbReference type="GO" id="GO:0016887">
    <property type="term" value="F:ATP hydrolysis activity"/>
    <property type="evidence" value="ECO:0007669"/>
    <property type="project" value="InterPro"/>
</dbReference>
<dbReference type="InterPro" id="IPR003439">
    <property type="entry name" value="ABC_transporter-like_ATP-bd"/>
</dbReference>
<accession>A0A1E3B696</accession>
<dbReference type="STRING" id="573508.A0A1E3B696"/>
<dbReference type="PANTHER" id="PTHR24223">
    <property type="entry name" value="ATP-BINDING CASSETTE SUB-FAMILY C"/>
    <property type="match status" value="1"/>
</dbReference>
<dbReference type="Pfam" id="PF06398">
    <property type="entry name" value="Pex24p"/>
    <property type="match status" value="1"/>
</dbReference>
<evidence type="ECO:0000259" key="11">
    <source>
        <dbReference type="PROSITE" id="PS50893"/>
    </source>
</evidence>
<dbReference type="FunFam" id="3.40.50.300:FF:001577">
    <property type="entry name" value="ABC bile acid transporter"/>
    <property type="match status" value="1"/>
</dbReference>
<dbReference type="PANTHER" id="PTHR24223:SF415">
    <property type="entry name" value="FI20190P1"/>
    <property type="match status" value="1"/>
</dbReference>
<dbReference type="GO" id="GO:0005524">
    <property type="term" value="F:ATP binding"/>
    <property type="evidence" value="ECO:0007669"/>
    <property type="project" value="UniProtKB-KW"/>
</dbReference>
<dbReference type="Proteomes" id="UP000094569">
    <property type="component" value="Unassembled WGS sequence"/>
</dbReference>
<evidence type="ECO:0000256" key="3">
    <source>
        <dbReference type="ARBA" id="ARBA00022692"/>
    </source>
</evidence>
<evidence type="ECO:0000256" key="8">
    <source>
        <dbReference type="ARBA" id="ARBA00023136"/>
    </source>
</evidence>
<evidence type="ECO:0000313" key="13">
    <source>
        <dbReference type="EMBL" id="ODM16492.1"/>
    </source>
</evidence>
<organism evidence="13 14">
    <name type="scientific">Aspergillus cristatus</name>
    <name type="common">Chinese Fuzhuan brick tea-fermentation fungus</name>
    <name type="synonym">Eurotium cristatum</name>
    <dbReference type="NCBI Taxonomy" id="573508"/>
    <lineage>
        <taxon>Eukaryota</taxon>
        <taxon>Fungi</taxon>
        <taxon>Dikarya</taxon>
        <taxon>Ascomycota</taxon>
        <taxon>Pezizomycotina</taxon>
        <taxon>Eurotiomycetes</taxon>
        <taxon>Eurotiomycetidae</taxon>
        <taxon>Eurotiales</taxon>
        <taxon>Aspergillaceae</taxon>
        <taxon>Aspergillus</taxon>
        <taxon>Aspergillus subgen. Aspergillus</taxon>
    </lineage>
</organism>
<dbReference type="InterPro" id="IPR036640">
    <property type="entry name" value="ABC1_TM_sf"/>
</dbReference>
<feature type="transmembrane region" description="Helical" evidence="10">
    <location>
        <begin position="1032"/>
        <end position="1052"/>
    </location>
</feature>
<dbReference type="InterPro" id="IPR027417">
    <property type="entry name" value="P-loop_NTPase"/>
</dbReference>
<proteinExistence type="predicted"/>
<keyword evidence="7 10" id="KW-1133">Transmembrane helix</keyword>
<feature type="compositionally biased region" description="Low complexity" evidence="9">
    <location>
        <begin position="29"/>
        <end position="38"/>
    </location>
</feature>
<sequence length="2030" mass="227222">MEDHTANAVVNRNEPIPVISPRSRAGSVNSTTSSTTNNAQHKHKRSGSTSGRSIQDRLFTKFLQQMFPVEGDGDNEPVPSGDKSTAAVDPKRPAFSLPLMTNNFRRFNARIGIVFSLQNQIERLLNWRKASHTISFLVVYSFVCLDPHILAILPIAAILVYVMVPAFLARHPPPPSSSTSSTTPYYSYEGPALAPPKTIEPASETSKDFFRNLRDLQNCMADFSDLHDGIISMFAPVTDFSNEKLASVMFLLLSVTAVLLFPAAHLLPWRYIILVGGNAIVLSNHPGIQDFLRNLVNDFLNETTGEPTVLEKEAQDLLGISLPSSPYATMSALGPLAEISLDSYTEEREVEIFELQYWSPEPYAESRWEPFLFSPVPHDPLSPARIAGDRPRGCRFFEDVQPPSGWGWKNKKWELDLDCREWVVERMITGVGFEIPGSEADGAGSSEVGGWVWDLPMKTNRDGSSTYDHDPTPISNGEKRKNPPHKRNGKKAPDWEEGSVGSYGIGEWRRRRWVRIVHRVSPVDYSPKQFLQDISIRMHTLRCEHSTSTMSSHQKLQLDLVSQSGSMHSYQQNGHPISCHPIWDSTKAQLSPCVMPYISAIPGAIVLIIGFSHVLDYYLRRWRPKWTTPFVAEYPLDSPSSLQGAKRRLGWALCLLAFSTIGLATQIAQLVPPGLDSAAIILTISWTAATLLIATNHPRSCPTSILAFFITAFAVEVSIILSLETYPKFKLISHYIAAGAAVLGCLVILLMPLRAPALPCIDIAAVGQQPSSKFRSPEDKLQLWQFLTVSWMAPLISTGKKRQLQEDDVWLLGFEFQHRRLHDRFRRLRGSVIGRLLHANGIDVFIITTIAIVQMLCDFSTPVLLQQLLQAMNDVAAPKSVALTYAFLSLVVRFVAAQSQVLLLWYGRRCYERSRGEMIMMIYEKALSRKNIFGVQIDNEHDKPHGDDHDEDTESQNAKKRKLCGLIPWGRETHKENTKEAASIGKIFNLLRGDAYEVAQRFWEIDSLVDKPLGLLIAVILVWKLFGPSCFLGILAVVVAQGINAIITRTLLRWERVRRAATDVRLQISSQFVEALRHLRWYGWQNHWLNQVMDARQSELNLRIVTSLWSILIRFVNAFASGVFPVLALYAYTLLAGNPLRVDIIFPALQLFTMLETRLRDIPGLITVLINASIAVERIESFMSEPNKEIRPTQTHADSTPIQLESCSFAWPGKRSSVLSDISLTIPNGLTVVSGKVGAGKSALLQAFLGELDRLSGDSHIPNEMIGYCAQTPWLQSMSIRDNILFSSPYDEQRYKRVLDACALLPDLSNFKHGDLSFVGENGIGLSGGQKARVALARALYSTSRILLLDDPISALDHNTAETIVRKCFSGPLMQNRMVVLVTHRTALVRHIATQIVEIEDGRAIVYDKDAISTAATDDVAQQPLSDDEEAELHHEDELEGTEAAVPDKFIEEEHRAEWGVKAKVYWDYIRAGKYRWWIALLIVMTIYRLLSVGQSWFLKEWGEAYDQRTLVQAWQGLNSLPNNPIDRLPAPLDDVKPWLLSFFLITTFQAFMLLVGQVLMLVIVYFAGKTLFKQVMVGVSHATFRFFDVTPIGRLMNRLTSDIGVVDGNISEQFQIIAFQAITWISSIVVIASVTPTFLVFSLVLTGAFIVIFLRFLPTSQSLRRLEMVSLSPLISNFGELLHGLTTVRAFHAEERFQNRVIDVVDRFQGMDHFYWSLQSWLMYRFENLSGLSTFCLTVLALYTNVSPGLAAFVLIAANNFVASTHGLCKQYGQLQMDFVSVERIDELLHVEQETPGTITPPASWPKYGHEITFEDVTIRYAPHLDPSLSNISLRIPGGSTTAIIGRTGSGKSTLAVSLLSVIRPESGRIIIDDIDIAKVNTQALRTRVTFVAQDPVLFPGTIRLNLDPTSDYPDSECADVLHRLCARHGWTLDTNIEASGRNLSQGQRQLIGLSRAVLRRSPVVILDEATASIDHETSLEIQTILRDEMRDSTVITVAHRLEAIKDADYYVVLDGGRVAEQGFVGERR</sequence>
<feature type="transmembrane region" description="Helical" evidence="10">
    <location>
        <begin position="1477"/>
        <end position="1498"/>
    </location>
</feature>
<reference evidence="13 14" key="1">
    <citation type="journal article" date="2016" name="BMC Genomics">
        <title>Comparative genomic and transcriptomic analyses of the Fuzhuan brick tea-fermentation fungus Aspergillus cristatus.</title>
        <authorList>
            <person name="Ge Y."/>
            <person name="Wang Y."/>
            <person name="Liu Y."/>
            <person name="Tan Y."/>
            <person name="Ren X."/>
            <person name="Zhang X."/>
            <person name="Hyde K.D."/>
            <person name="Liu Y."/>
            <person name="Liu Z."/>
        </authorList>
    </citation>
    <scope>NUCLEOTIDE SEQUENCE [LARGE SCALE GENOMIC DNA]</scope>
    <source>
        <strain evidence="13 14">GZAAS20.1005</strain>
    </source>
</reference>
<feature type="domain" description="ABC transmembrane type-1" evidence="12">
    <location>
        <begin position="845"/>
        <end position="1171"/>
    </location>
</feature>
<keyword evidence="2" id="KW-0813">Transport</keyword>
<dbReference type="Pfam" id="PF00664">
    <property type="entry name" value="ABC_membrane"/>
    <property type="match status" value="2"/>
</dbReference>
<feature type="transmembrane region" description="Helical" evidence="10">
    <location>
        <begin position="1539"/>
        <end position="1567"/>
    </location>
</feature>
<keyword evidence="14" id="KW-1185">Reference proteome</keyword>
<dbReference type="GO" id="GO:0005778">
    <property type="term" value="C:peroxisomal membrane"/>
    <property type="evidence" value="ECO:0007669"/>
    <property type="project" value="UniProtKB-ARBA"/>
</dbReference>
<dbReference type="SUPFAM" id="SSF90123">
    <property type="entry name" value="ABC transporter transmembrane region"/>
    <property type="match status" value="2"/>
</dbReference>
<comment type="caution">
    <text evidence="13">The sequence shown here is derived from an EMBL/GenBank/DDBJ whole genome shotgun (WGS) entry which is preliminary data.</text>
</comment>
<dbReference type="VEuPathDB" id="FungiDB:SI65_07999"/>
<dbReference type="Pfam" id="PF00005">
    <property type="entry name" value="ABC_tran"/>
    <property type="match status" value="2"/>
</dbReference>
<dbReference type="PROSITE" id="PS50929">
    <property type="entry name" value="ABC_TM1F"/>
    <property type="match status" value="2"/>
</dbReference>
<dbReference type="InterPro" id="IPR011527">
    <property type="entry name" value="ABC1_TM_dom"/>
</dbReference>
<dbReference type="SUPFAM" id="SSF52540">
    <property type="entry name" value="P-loop containing nucleoside triphosphate hydrolases"/>
    <property type="match status" value="2"/>
</dbReference>
<keyword evidence="3 10" id="KW-0812">Transmembrane</keyword>
<evidence type="ECO:0000256" key="6">
    <source>
        <dbReference type="ARBA" id="ARBA00022840"/>
    </source>
</evidence>
<evidence type="ECO:0000256" key="1">
    <source>
        <dbReference type="ARBA" id="ARBA00004141"/>
    </source>
</evidence>
<evidence type="ECO:0000256" key="2">
    <source>
        <dbReference type="ARBA" id="ARBA00022448"/>
    </source>
</evidence>
<evidence type="ECO:0000256" key="10">
    <source>
        <dbReference type="SAM" id="Phobius"/>
    </source>
</evidence>
<dbReference type="Gene3D" id="3.40.50.300">
    <property type="entry name" value="P-loop containing nucleotide triphosphate hydrolases"/>
    <property type="match status" value="2"/>
</dbReference>
<evidence type="ECO:0000313" key="14">
    <source>
        <dbReference type="Proteomes" id="UP000094569"/>
    </source>
</evidence>
<dbReference type="PROSITE" id="PS00211">
    <property type="entry name" value="ABC_TRANSPORTER_1"/>
    <property type="match status" value="2"/>
</dbReference>
<keyword evidence="4" id="KW-0677">Repeat</keyword>
<dbReference type="CDD" id="cd03250">
    <property type="entry name" value="ABCC_MRP_domain1"/>
    <property type="match status" value="1"/>
</dbReference>
<feature type="domain" description="ABC transporter" evidence="11">
    <location>
        <begin position="1202"/>
        <end position="1433"/>
    </location>
</feature>
<dbReference type="CDD" id="cd18604">
    <property type="entry name" value="ABC_6TM_VMR1_D2_like"/>
    <property type="match status" value="1"/>
</dbReference>
<gene>
    <name evidence="13" type="ORF">SI65_07999</name>
</gene>
<dbReference type="InterPro" id="IPR050173">
    <property type="entry name" value="ABC_transporter_C-like"/>
</dbReference>
<dbReference type="InterPro" id="IPR003593">
    <property type="entry name" value="AAA+_ATPase"/>
</dbReference>
<keyword evidence="6" id="KW-0067">ATP-binding</keyword>
<feature type="region of interest" description="Disordered" evidence="9">
    <location>
        <begin position="69"/>
        <end position="89"/>
    </location>
</feature>
<dbReference type="InterPro" id="IPR017871">
    <property type="entry name" value="ABC_transporter-like_CS"/>
</dbReference>
<dbReference type="GO" id="GO:0007031">
    <property type="term" value="P:peroxisome organization"/>
    <property type="evidence" value="ECO:0007669"/>
    <property type="project" value="UniProtKB-ARBA"/>
</dbReference>
<feature type="transmembrane region" description="Helical" evidence="10">
    <location>
        <begin position="836"/>
        <end position="856"/>
    </location>
</feature>
<name>A0A1E3B696_ASPCR</name>
<comment type="subcellular location">
    <subcellularLocation>
        <location evidence="1">Membrane</location>
        <topology evidence="1">Multi-pass membrane protein</topology>
    </subcellularLocation>
</comment>
<feature type="transmembrane region" description="Helical" evidence="10">
    <location>
        <begin position="594"/>
        <end position="615"/>
    </location>
</feature>
<feature type="domain" description="ABC transmembrane type-1" evidence="12">
    <location>
        <begin position="1479"/>
        <end position="1778"/>
    </location>
</feature>
<dbReference type="GO" id="GO:0140359">
    <property type="term" value="F:ABC-type transporter activity"/>
    <property type="evidence" value="ECO:0007669"/>
    <property type="project" value="InterPro"/>
</dbReference>
<feature type="transmembrane region" description="Helical" evidence="10">
    <location>
        <begin position="649"/>
        <end position="671"/>
    </location>
</feature>
<dbReference type="InterPro" id="IPR010482">
    <property type="entry name" value="TECPR1-like_DysF"/>
</dbReference>
<dbReference type="OrthoDB" id="6500128at2759"/>
<feature type="transmembrane region" description="Helical" evidence="10">
    <location>
        <begin position="677"/>
        <end position="694"/>
    </location>
</feature>
<evidence type="ECO:0000256" key="7">
    <source>
        <dbReference type="ARBA" id="ARBA00022989"/>
    </source>
</evidence>
<feature type="region of interest" description="Disordered" evidence="9">
    <location>
        <begin position="462"/>
        <end position="496"/>
    </location>
</feature>
<feature type="domain" description="ABC transporter" evidence="11">
    <location>
        <begin position="1813"/>
        <end position="2029"/>
    </location>
</feature>
<dbReference type="Gene3D" id="1.20.1560.10">
    <property type="entry name" value="ABC transporter type 1, transmembrane domain"/>
    <property type="match status" value="2"/>
</dbReference>
<dbReference type="CDD" id="cd18596">
    <property type="entry name" value="ABC_6TM_VMR1_D1_like"/>
    <property type="match status" value="1"/>
</dbReference>
<evidence type="ECO:0000259" key="12">
    <source>
        <dbReference type="PROSITE" id="PS50929"/>
    </source>
</evidence>
<feature type="transmembrane region" description="Helical" evidence="10">
    <location>
        <begin position="1111"/>
        <end position="1132"/>
    </location>
</feature>
<dbReference type="SMART" id="SM00382">
    <property type="entry name" value="AAA"/>
    <property type="match status" value="2"/>
</dbReference>
<keyword evidence="5" id="KW-0547">Nucleotide-binding</keyword>
<evidence type="ECO:0000256" key="4">
    <source>
        <dbReference type="ARBA" id="ARBA00022737"/>
    </source>
</evidence>
<feature type="transmembrane region" description="Helical" evidence="10">
    <location>
        <begin position="706"/>
        <end position="726"/>
    </location>
</feature>
<feature type="transmembrane region" description="Helical" evidence="10">
    <location>
        <begin position="1639"/>
        <end position="1658"/>
    </location>
</feature>
<evidence type="ECO:0008006" key="15">
    <source>
        <dbReference type="Google" id="ProtNLM"/>
    </source>
</evidence>
<protein>
    <recommendedName>
        <fullName evidence="15">ABC transporter</fullName>
    </recommendedName>
</protein>
<feature type="region of interest" description="Disordered" evidence="9">
    <location>
        <begin position="1"/>
        <end position="52"/>
    </location>
</feature>
<feature type="transmembrane region" description="Helical" evidence="10">
    <location>
        <begin position="882"/>
        <end position="906"/>
    </location>
</feature>
<feature type="transmembrane region" description="Helical" evidence="10">
    <location>
        <begin position="137"/>
        <end position="164"/>
    </location>
</feature>
<dbReference type="EMBL" id="JXNT01000011">
    <property type="protein sequence ID" value="ODM16492.1"/>
    <property type="molecule type" value="Genomic_DNA"/>
</dbReference>
<feature type="transmembrane region" description="Helical" evidence="10">
    <location>
        <begin position="732"/>
        <end position="751"/>
    </location>
</feature>
<evidence type="ECO:0000256" key="5">
    <source>
        <dbReference type="ARBA" id="ARBA00022741"/>
    </source>
</evidence>